<evidence type="ECO:0000256" key="3">
    <source>
        <dbReference type="ARBA" id="ARBA00022729"/>
    </source>
</evidence>
<protein>
    <recommendedName>
        <fullName evidence="6">Extracellular solute-binding protein</fullName>
    </recommendedName>
</protein>
<evidence type="ECO:0008006" key="6">
    <source>
        <dbReference type="Google" id="ProtNLM"/>
    </source>
</evidence>
<accession>A0ABM8A3I7</accession>
<dbReference type="InterPro" id="IPR006059">
    <property type="entry name" value="SBP"/>
</dbReference>
<evidence type="ECO:0000313" key="5">
    <source>
        <dbReference type="Proteomes" id="UP001059597"/>
    </source>
</evidence>
<gene>
    <name evidence="4" type="ORF">HEK616_66430</name>
</gene>
<keyword evidence="5" id="KW-1185">Reference proteome</keyword>
<evidence type="ECO:0000256" key="1">
    <source>
        <dbReference type="ARBA" id="ARBA00008520"/>
    </source>
</evidence>
<dbReference type="Proteomes" id="UP001059597">
    <property type="component" value="Chromosome"/>
</dbReference>
<dbReference type="Pfam" id="PF01547">
    <property type="entry name" value="SBP_bac_1"/>
    <property type="match status" value="1"/>
</dbReference>
<comment type="similarity">
    <text evidence="1">Belongs to the bacterial solute-binding protein 1 family.</text>
</comment>
<keyword evidence="2" id="KW-0813">Transport</keyword>
<dbReference type="InterPro" id="IPR050490">
    <property type="entry name" value="Bact_solute-bd_prot1"/>
</dbReference>
<dbReference type="PANTHER" id="PTHR43649:SF34">
    <property type="entry name" value="ABC TRANSPORTER PERIPLASMIC-BINDING PROTEIN YCJN-RELATED"/>
    <property type="match status" value="1"/>
</dbReference>
<reference evidence="4" key="1">
    <citation type="submission" date="2022-06" db="EMBL/GenBank/DDBJ databases">
        <title>Complete genome sequence of Streptomyces nigrescens HEK616.</title>
        <authorList>
            <person name="Asamizu S."/>
            <person name="Onaka H."/>
        </authorList>
    </citation>
    <scope>NUCLEOTIDE SEQUENCE</scope>
    <source>
        <strain evidence="4">HEK616</strain>
    </source>
</reference>
<dbReference type="EMBL" id="AP026073">
    <property type="protein sequence ID" value="BDM73156.1"/>
    <property type="molecule type" value="Genomic_DNA"/>
</dbReference>
<name>A0ABM8A3I7_STRNI</name>
<dbReference type="PANTHER" id="PTHR43649">
    <property type="entry name" value="ARABINOSE-BINDING PROTEIN-RELATED"/>
    <property type="match status" value="1"/>
</dbReference>
<proteinExistence type="inferred from homology"/>
<dbReference type="Gene3D" id="3.40.190.10">
    <property type="entry name" value="Periplasmic binding protein-like II"/>
    <property type="match status" value="1"/>
</dbReference>
<organism evidence="4 5">
    <name type="scientific">Streptomyces nigrescens</name>
    <dbReference type="NCBI Taxonomy" id="1920"/>
    <lineage>
        <taxon>Bacteria</taxon>
        <taxon>Bacillati</taxon>
        <taxon>Actinomycetota</taxon>
        <taxon>Actinomycetes</taxon>
        <taxon>Kitasatosporales</taxon>
        <taxon>Streptomycetaceae</taxon>
        <taxon>Streptomyces</taxon>
    </lineage>
</organism>
<dbReference type="SUPFAM" id="SSF53850">
    <property type="entry name" value="Periplasmic binding protein-like II"/>
    <property type="match status" value="1"/>
</dbReference>
<keyword evidence="3" id="KW-0732">Signal</keyword>
<evidence type="ECO:0000313" key="4">
    <source>
        <dbReference type="EMBL" id="BDM73156.1"/>
    </source>
</evidence>
<sequence length="531" mass="55680">MKRRTFVGRAVGGTAGGITSRLASRMASGLASLMTNGAMARAVASGGALSGLAGCTAPGNEALREGGGGREEEGRGGAGPVTLTVLTHYANEPLKSALQGAVDAWNAGAGMGVGVGPGAGGARADADADAETARRRIQVRTTAVAFPDLLTTYMVRQAAGQEPDILHPYCLWTGQLVRAGVLRPAPPEVARQIRRNYSAAAVAGASVDGTLYGYPTEVQTYCLYYNKRLLHAAGIAGPPRTCEELEDAAYRTARRDRHGNTLVQGFGLSRSDDSTVVGQTLALLAARGGRFLTPDGRRTALGSPAGRAVLDLEHRLIERGAADPGVSLFKAFPAGQVAMAINAGWWTASLRNVMGASYREVGVAPVPGRTADDRGTLATGFLMGVNARSKHPQEAWEFLRWLNAAKVPANGSKAGGAVGKPVHGAGRSWQGQSLVTRMSALQVSVGSMTGRADDMRTLLLELAGATSVDPNLRPFLDALHYAAAEPNGPRAQQTKTLLRKNIEEVWTGRTPVDAALRTLSRQVDQELSRPY</sequence>
<evidence type="ECO:0000256" key="2">
    <source>
        <dbReference type="ARBA" id="ARBA00022448"/>
    </source>
</evidence>